<dbReference type="Proteomes" id="UP000325577">
    <property type="component" value="Linkage Group LG12"/>
</dbReference>
<proteinExistence type="predicted"/>
<keyword evidence="1" id="KW-0472">Membrane</keyword>
<accession>A0A5J5BEW4</accession>
<evidence type="ECO:0000256" key="2">
    <source>
        <dbReference type="SAM" id="SignalP"/>
    </source>
</evidence>
<keyword evidence="1" id="KW-1133">Transmembrane helix</keyword>
<keyword evidence="2" id="KW-0732">Signal</keyword>
<sequence>MTMAGKSSSSVLVSIIVFMIVLSPASPCNATGLTHRELYQKPSCPPLYVLPSNTTATMLLLCLFCYSWNWWEAMNHCYVQFQLFSKPNI</sequence>
<name>A0A5J5BEW4_9ASTE</name>
<dbReference type="EMBL" id="CM018035">
    <property type="protein sequence ID" value="KAA8541725.1"/>
    <property type="molecule type" value="Genomic_DNA"/>
</dbReference>
<organism evidence="3 4">
    <name type="scientific">Nyssa sinensis</name>
    <dbReference type="NCBI Taxonomy" id="561372"/>
    <lineage>
        <taxon>Eukaryota</taxon>
        <taxon>Viridiplantae</taxon>
        <taxon>Streptophyta</taxon>
        <taxon>Embryophyta</taxon>
        <taxon>Tracheophyta</taxon>
        <taxon>Spermatophyta</taxon>
        <taxon>Magnoliopsida</taxon>
        <taxon>eudicotyledons</taxon>
        <taxon>Gunneridae</taxon>
        <taxon>Pentapetalae</taxon>
        <taxon>asterids</taxon>
        <taxon>Cornales</taxon>
        <taxon>Nyssaceae</taxon>
        <taxon>Nyssa</taxon>
    </lineage>
</organism>
<feature type="chain" id="PRO_5023854749" evidence="2">
    <location>
        <begin position="31"/>
        <end position="89"/>
    </location>
</feature>
<reference evidence="3 4" key="1">
    <citation type="submission" date="2019-09" db="EMBL/GenBank/DDBJ databases">
        <title>A chromosome-level genome assembly of the Chinese tupelo Nyssa sinensis.</title>
        <authorList>
            <person name="Yang X."/>
            <person name="Kang M."/>
            <person name="Yang Y."/>
            <person name="Xiong H."/>
            <person name="Wang M."/>
            <person name="Zhang Z."/>
            <person name="Wang Z."/>
            <person name="Wu H."/>
            <person name="Ma T."/>
            <person name="Liu J."/>
            <person name="Xi Z."/>
        </authorList>
    </citation>
    <scope>NUCLEOTIDE SEQUENCE [LARGE SCALE GENOMIC DNA]</scope>
    <source>
        <strain evidence="3">J267</strain>
        <tissue evidence="3">Leaf</tissue>
    </source>
</reference>
<evidence type="ECO:0000313" key="3">
    <source>
        <dbReference type="EMBL" id="KAA8541725.1"/>
    </source>
</evidence>
<evidence type="ECO:0000313" key="4">
    <source>
        <dbReference type="Proteomes" id="UP000325577"/>
    </source>
</evidence>
<keyword evidence="4" id="KW-1185">Reference proteome</keyword>
<evidence type="ECO:0000256" key="1">
    <source>
        <dbReference type="SAM" id="Phobius"/>
    </source>
</evidence>
<feature type="transmembrane region" description="Helical" evidence="1">
    <location>
        <begin position="46"/>
        <end position="66"/>
    </location>
</feature>
<keyword evidence="1" id="KW-0812">Transmembrane</keyword>
<gene>
    <name evidence="3" type="ORF">F0562_022877</name>
</gene>
<feature type="signal peptide" evidence="2">
    <location>
        <begin position="1"/>
        <end position="30"/>
    </location>
</feature>
<protein>
    <submittedName>
        <fullName evidence="3">Uncharacterized protein</fullName>
    </submittedName>
</protein>
<dbReference type="AlphaFoldDB" id="A0A5J5BEW4"/>